<dbReference type="GO" id="GO:0007129">
    <property type="term" value="P:homologous chromosome pairing at meiosis"/>
    <property type="evidence" value="ECO:0007669"/>
    <property type="project" value="TreeGrafter"/>
</dbReference>
<feature type="region of interest" description="Disordered" evidence="3">
    <location>
        <begin position="292"/>
        <end position="311"/>
    </location>
</feature>
<evidence type="ECO:0000313" key="5">
    <source>
        <dbReference type="Proteomes" id="UP001148018"/>
    </source>
</evidence>
<dbReference type="InterPro" id="IPR025888">
    <property type="entry name" value="MEI4"/>
</dbReference>
<evidence type="ECO:0008006" key="6">
    <source>
        <dbReference type="Google" id="ProtNLM"/>
    </source>
</evidence>
<dbReference type="OrthoDB" id="6351423at2759"/>
<dbReference type="Proteomes" id="UP001148018">
    <property type="component" value="Unassembled WGS sequence"/>
</dbReference>
<accession>A0A9Q0EJG7</accession>
<evidence type="ECO:0000313" key="4">
    <source>
        <dbReference type="EMBL" id="KAJ3606693.1"/>
    </source>
</evidence>
<dbReference type="Pfam" id="PF13971">
    <property type="entry name" value="Mei4"/>
    <property type="match status" value="2"/>
</dbReference>
<dbReference type="GO" id="GO:0048477">
    <property type="term" value="P:oogenesis"/>
    <property type="evidence" value="ECO:0007669"/>
    <property type="project" value="TreeGrafter"/>
</dbReference>
<dbReference type="PANTHER" id="PTHR28575:SF1">
    <property type="entry name" value="MEIOSIS-SPECIFIC PROTEIN MEI4"/>
    <property type="match status" value="1"/>
</dbReference>
<reference evidence="4" key="1">
    <citation type="submission" date="2022-07" db="EMBL/GenBank/DDBJ databases">
        <title>Chromosome-level genome of Muraenolepis orangiensis.</title>
        <authorList>
            <person name="Kim J."/>
        </authorList>
    </citation>
    <scope>NUCLEOTIDE SEQUENCE</scope>
    <source>
        <strain evidence="4">KU_S4_2022</strain>
        <tissue evidence="4">Muscle</tissue>
    </source>
</reference>
<comment type="similarity">
    <text evidence="2">Belongs to the MEI4L family.</text>
</comment>
<keyword evidence="1" id="KW-0469">Meiosis</keyword>
<gene>
    <name evidence="4" type="ORF">NHX12_026212</name>
</gene>
<evidence type="ECO:0000256" key="3">
    <source>
        <dbReference type="SAM" id="MobiDB-lite"/>
    </source>
</evidence>
<dbReference type="GO" id="GO:0042138">
    <property type="term" value="P:meiotic DNA double-strand break formation"/>
    <property type="evidence" value="ECO:0007669"/>
    <property type="project" value="InterPro"/>
</dbReference>
<feature type="region of interest" description="Disordered" evidence="3">
    <location>
        <begin position="94"/>
        <end position="148"/>
    </location>
</feature>
<sequence length="505" mass="53571">MDGMKKKTSPHNEDTAGRSSASGWLVKKARLAAAVAVIKSRPPGVSGREHAEALAARVRSRDDGWRSRARELREEVLHLRQELLLAKMPAAVPQTGGAGGEASGDDFIMSDGVLSQDPTMDCDSGCGTETQLPHSDPEAPRVTCTPEGSSMHRHMRFLQSLCGLRRAGDRGGRRAWAAGPHPFCPEPQDSSLMADSLCGLLDSVVALVGTTDGPAPLPPTSPSGHPVLEEACRVLAGATDAWCLHRQPSPQFVAGVESKRAPDAPMPRRGQEITDRLRLSVGSGRKPRLSNGVLSCGEKRGKAHATDSSDNEQKQSGLCIWLMQVSVLMWGACTVLMWGACTVQVAGVHGAHVGGVGGVHGAHVGGVHGAGGGACTALGQASGEKLTEYLILLGESSLLRSLLVRHLLSLLSGLAQRLCQLCQAHTEHTEQPEDDVLRRYENSFYLFWVLEKLLVVGGGSAGPGCTQEHQAFLGLLGHGVLLLSEEFPLLSLYMWRVGALLLPSA</sequence>
<dbReference type="EMBL" id="JANIIK010000042">
    <property type="protein sequence ID" value="KAJ3606693.1"/>
    <property type="molecule type" value="Genomic_DNA"/>
</dbReference>
<evidence type="ECO:0000256" key="2">
    <source>
        <dbReference type="ARBA" id="ARBA00093453"/>
    </source>
</evidence>
<evidence type="ECO:0000256" key="1">
    <source>
        <dbReference type="ARBA" id="ARBA00023254"/>
    </source>
</evidence>
<proteinExistence type="inferred from homology"/>
<keyword evidence="5" id="KW-1185">Reference proteome</keyword>
<feature type="region of interest" description="Disordered" evidence="3">
    <location>
        <begin position="1"/>
        <end position="22"/>
    </location>
</feature>
<dbReference type="GO" id="GO:0007283">
    <property type="term" value="P:spermatogenesis"/>
    <property type="evidence" value="ECO:0007669"/>
    <property type="project" value="TreeGrafter"/>
</dbReference>
<dbReference type="GO" id="GO:0000800">
    <property type="term" value="C:lateral element"/>
    <property type="evidence" value="ECO:0007669"/>
    <property type="project" value="TreeGrafter"/>
</dbReference>
<dbReference type="PANTHER" id="PTHR28575">
    <property type="entry name" value="MEIOSIS-SPECIFIC PROTEIN MEI4"/>
    <property type="match status" value="1"/>
</dbReference>
<name>A0A9Q0EJG7_9TELE</name>
<comment type="caution">
    <text evidence="4">The sequence shown here is derived from an EMBL/GenBank/DDBJ whole genome shotgun (WGS) entry which is preliminary data.</text>
</comment>
<organism evidence="4 5">
    <name type="scientific">Muraenolepis orangiensis</name>
    <name type="common">Patagonian moray cod</name>
    <dbReference type="NCBI Taxonomy" id="630683"/>
    <lineage>
        <taxon>Eukaryota</taxon>
        <taxon>Metazoa</taxon>
        <taxon>Chordata</taxon>
        <taxon>Craniata</taxon>
        <taxon>Vertebrata</taxon>
        <taxon>Euteleostomi</taxon>
        <taxon>Actinopterygii</taxon>
        <taxon>Neopterygii</taxon>
        <taxon>Teleostei</taxon>
        <taxon>Neoteleostei</taxon>
        <taxon>Acanthomorphata</taxon>
        <taxon>Zeiogadaria</taxon>
        <taxon>Gadariae</taxon>
        <taxon>Gadiformes</taxon>
        <taxon>Muraenolepidoidei</taxon>
        <taxon>Muraenolepididae</taxon>
        <taxon>Muraenolepis</taxon>
    </lineage>
</organism>
<dbReference type="AlphaFoldDB" id="A0A9Q0EJG7"/>
<protein>
    <recommendedName>
        <fullName evidence="6">Meiosis-specific protein MEI4</fullName>
    </recommendedName>
</protein>
<dbReference type="GO" id="GO:0006310">
    <property type="term" value="P:DNA recombination"/>
    <property type="evidence" value="ECO:0007669"/>
    <property type="project" value="InterPro"/>
</dbReference>
<feature type="compositionally biased region" description="Basic and acidic residues" evidence="3">
    <location>
        <begin position="297"/>
        <end position="311"/>
    </location>
</feature>